<dbReference type="EMBL" id="HBIB01025318">
    <property type="protein sequence ID" value="CAE0254245.1"/>
    <property type="molecule type" value="Transcribed_RNA"/>
</dbReference>
<protein>
    <submittedName>
        <fullName evidence="2">Uncharacterized protein</fullName>
    </submittedName>
</protein>
<evidence type="ECO:0000313" key="3">
    <source>
        <dbReference type="EMBL" id="CAE0254246.1"/>
    </source>
</evidence>
<sequence>MSSTLTPSSILDEFEECLSLLEREELSTPLLTEDMVQSTIDSLEEELEDLKKEEAALTNDLRLGIDVPRLQVLTERVEEKAKGVHERSLAEVVEFIAGLQAVLDGLQRHS</sequence>
<proteinExistence type="predicted"/>
<organism evidence="2">
    <name type="scientific">Palpitomonas bilix</name>
    <dbReference type="NCBI Taxonomy" id="652834"/>
    <lineage>
        <taxon>Eukaryota</taxon>
        <taxon>Eukaryota incertae sedis</taxon>
    </lineage>
</organism>
<keyword evidence="1" id="KW-0175">Coiled coil</keyword>
<name>A0A7S3DDA2_9EUKA</name>
<feature type="coiled-coil region" evidence="1">
    <location>
        <begin position="33"/>
        <end position="60"/>
    </location>
</feature>
<evidence type="ECO:0000256" key="1">
    <source>
        <dbReference type="SAM" id="Coils"/>
    </source>
</evidence>
<evidence type="ECO:0000313" key="2">
    <source>
        <dbReference type="EMBL" id="CAE0254245.1"/>
    </source>
</evidence>
<accession>A0A7S3DDA2</accession>
<reference evidence="2" key="1">
    <citation type="submission" date="2021-01" db="EMBL/GenBank/DDBJ databases">
        <authorList>
            <person name="Corre E."/>
            <person name="Pelletier E."/>
            <person name="Niang G."/>
            <person name="Scheremetjew M."/>
            <person name="Finn R."/>
            <person name="Kale V."/>
            <person name="Holt S."/>
            <person name="Cochrane G."/>
            <person name="Meng A."/>
            <person name="Brown T."/>
            <person name="Cohen L."/>
        </authorList>
    </citation>
    <scope>NUCLEOTIDE SEQUENCE</scope>
    <source>
        <strain evidence="2">NIES-2562</strain>
    </source>
</reference>
<dbReference type="AlphaFoldDB" id="A0A7S3DDA2"/>
<dbReference type="EMBL" id="HBIB01025319">
    <property type="protein sequence ID" value="CAE0254246.1"/>
    <property type="molecule type" value="Transcribed_RNA"/>
</dbReference>
<gene>
    <name evidence="2" type="ORF">PBIL07802_LOCUS16487</name>
    <name evidence="3" type="ORF">PBIL07802_LOCUS16488</name>
</gene>